<dbReference type="STRING" id="426428.A0A0D2Y4Y8"/>
<evidence type="ECO:0000256" key="1">
    <source>
        <dbReference type="ARBA" id="ARBA00034736"/>
    </source>
</evidence>
<proteinExistence type="inferred from homology"/>
<name>A0A0D2Y4Y8_FUSOF</name>
<dbReference type="Pfam" id="PF10521">
    <property type="entry name" value="Tti2"/>
    <property type="match status" value="1"/>
</dbReference>
<comment type="similarity">
    <text evidence="1">Belongs to the TTI2 family.</text>
</comment>
<organism evidence="2 3">
    <name type="scientific">Fusarium oxysporum (strain Fo5176)</name>
    <name type="common">Fusarium vascular wilt</name>
    <dbReference type="NCBI Taxonomy" id="660025"/>
    <lineage>
        <taxon>Eukaryota</taxon>
        <taxon>Fungi</taxon>
        <taxon>Dikarya</taxon>
        <taxon>Ascomycota</taxon>
        <taxon>Pezizomycotina</taxon>
        <taxon>Sordariomycetes</taxon>
        <taxon>Hypocreomycetidae</taxon>
        <taxon>Hypocreales</taxon>
        <taxon>Nectriaceae</taxon>
        <taxon>Fusarium</taxon>
        <taxon>Fusarium oxysporum species complex</taxon>
    </lineage>
</organism>
<reference evidence="3" key="1">
    <citation type="journal article" date="2012" name="Mol. Plant Microbe Interact.">
        <title>A highly conserved effector in Fusarium oxysporum is required for full virulence on Arabidopsis.</title>
        <authorList>
            <person name="Thatcher L.F."/>
            <person name="Gardiner D.M."/>
            <person name="Kazan K."/>
            <person name="Manners J."/>
        </authorList>
    </citation>
    <scope>NUCLEOTIDE SEQUENCE [LARGE SCALE GENOMIC DNA]</scope>
    <source>
        <strain evidence="3">Fo5176</strain>
    </source>
</reference>
<evidence type="ECO:0000313" key="3">
    <source>
        <dbReference type="Proteomes" id="UP000002489"/>
    </source>
</evidence>
<evidence type="ECO:0000313" key="2">
    <source>
        <dbReference type="EnsemblFungi" id="FOXG_11342P0"/>
    </source>
</evidence>
<dbReference type="Proteomes" id="UP000002489">
    <property type="component" value="Unassembled WGS sequence"/>
</dbReference>
<dbReference type="GO" id="GO:0110078">
    <property type="term" value="C:TTT Hsp90 cochaperone complex"/>
    <property type="evidence" value="ECO:0007669"/>
    <property type="project" value="InterPro"/>
</dbReference>
<dbReference type="EnsemblFungi" id="FOXG_11342T0">
    <property type="protein sequence ID" value="FOXG_11342P0"/>
    <property type="gene ID" value="FOXG_11342"/>
</dbReference>
<reference evidence="2" key="2">
    <citation type="submission" date="2025-08" db="UniProtKB">
        <authorList>
            <consortium name="EnsemblFungi"/>
        </authorList>
    </citation>
    <scope>IDENTIFICATION</scope>
    <source>
        <strain evidence="2">4287 / CBS 123668 / FGSC 9935 / NRRL 34936</strain>
    </source>
</reference>
<dbReference type="GO" id="GO:0005634">
    <property type="term" value="C:nucleus"/>
    <property type="evidence" value="ECO:0007669"/>
    <property type="project" value="TreeGrafter"/>
</dbReference>
<protein>
    <submittedName>
        <fullName evidence="2">Uncharacterized protein</fullName>
    </submittedName>
</protein>
<dbReference type="PANTHER" id="PTHR32226">
    <property type="entry name" value="TELO2-INTERACTING PROTEIN 2"/>
    <property type="match status" value="1"/>
</dbReference>
<dbReference type="AlphaFoldDB" id="A0A0D2Y4Y8"/>
<sequence length="244" mass="27013">MDQSQLSRLTAAVKAAVASLNVLCSKYHIVLDQTTLVKLTAVTDPQDPWTTAQAAAAASKLLAEQLECESLTEFITNTVLQKYLKPLFMKSSSRITASGRPSQYAMIDDRSRPVIEVQPWRTQAPWAEATIQWTVNMSTASLIQQHWPLFLPVLLALVENESTKTKARGLRTTREFMGKCPAQVLQNTGIGHVFAGVTFPLLLYLPSVTPEDESTTILIPAYDAISMLLSTLALSKFCCRRQQQ</sequence>
<dbReference type="GO" id="GO:0005829">
    <property type="term" value="C:cytosol"/>
    <property type="evidence" value="ECO:0007669"/>
    <property type="project" value="TreeGrafter"/>
</dbReference>
<dbReference type="PANTHER" id="PTHR32226:SF2">
    <property type="entry name" value="TELO2-INTERACTING PROTEIN 2"/>
    <property type="match status" value="1"/>
</dbReference>
<dbReference type="InterPro" id="IPR018870">
    <property type="entry name" value="Tti2"/>
</dbReference>
<accession>A0A0D2Y4Y8</accession>